<sequence>MPSCIKKIKAGLALSLWLPIFCKIVLSEDQSPTIQFGPNAGSLTTYPNDLQLDQDVFKGYSVMGFGDFNSDKYTDIILLHDDLKSLQVAIFDDKKSGFVPSNFAYSAKSEIVNVVPADWNYDGRLDLLILTKTDHAKVLNMEILLGSNSVLVPLDGSSYQTSNIQPMVVDINGDMRPDLLGYVYLEDKKEHVLTAWLNLASSENIFLVETMTPGNFFSSSSSLPNVSEATMCRWKSPHSNAFVDLNGDCLPDIFVVCEEESEFQIWINKPAHQQSSASFVLERSDVLPNDFGPVVFSDLHGQGALGMVFPTCTDSGCTIHTVENKQKPLCDPFSTSNYDDCRSQEDLCSADPDFLLALTDQDSHLQLNLSELLKDNDQLKDMVFLFSPGTSTYASSLPIRVGDYNLDGYPDLLVSLSDSKASSGKTAIAILVSTPCTAELCTSAQVSSRKRTYRLLTQGIQPLLNQTSHFYDGHFFDFKEDGTLDLLVADGKGADRRLVAINNGFHNDAFFLKTLVSNGACPRSCSYNSHPYGVNHVGASVKLTVVDTAGTTYARQAAQLPQTAYFGFQTPYSHIGLGRTNNYLQQLSVGVSRNRQKNHFNSWSGVIPNSQLVILPYQSPGSTDPTEWTRELFLNPGRAATWVLVVLALCMVTLAIIVSVLTWLEKRADEKERKQAIHHINFDAL</sequence>
<reference evidence="1" key="1">
    <citation type="submission" date="2022-04" db="EMBL/GenBank/DDBJ databases">
        <title>Genome of the entomopathogenic fungus Entomophthora muscae.</title>
        <authorList>
            <person name="Elya C."/>
            <person name="Lovett B.R."/>
            <person name="Lee E."/>
            <person name="Macias A.M."/>
            <person name="Hajek A.E."/>
            <person name="De Bivort B.L."/>
            <person name="Kasson M.T."/>
            <person name="De Fine Licht H.H."/>
            <person name="Stajich J.E."/>
        </authorList>
    </citation>
    <scope>NUCLEOTIDE SEQUENCE</scope>
    <source>
        <strain evidence="1">Berkeley</strain>
    </source>
</reference>
<evidence type="ECO:0000313" key="2">
    <source>
        <dbReference type="Proteomes" id="UP001165960"/>
    </source>
</evidence>
<keyword evidence="2" id="KW-1185">Reference proteome</keyword>
<dbReference type="EMBL" id="QTSX02003001">
    <property type="protein sequence ID" value="KAJ9072501.1"/>
    <property type="molecule type" value="Genomic_DNA"/>
</dbReference>
<name>A0ACC2TDH3_9FUNG</name>
<organism evidence="1 2">
    <name type="scientific">Entomophthora muscae</name>
    <dbReference type="NCBI Taxonomy" id="34485"/>
    <lineage>
        <taxon>Eukaryota</taxon>
        <taxon>Fungi</taxon>
        <taxon>Fungi incertae sedis</taxon>
        <taxon>Zoopagomycota</taxon>
        <taxon>Entomophthoromycotina</taxon>
        <taxon>Entomophthoromycetes</taxon>
        <taxon>Entomophthorales</taxon>
        <taxon>Entomophthoraceae</taxon>
        <taxon>Entomophthora</taxon>
    </lineage>
</organism>
<comment type="caution">
    <text evidence="1">The sequence shown here is derived from an EMBL/GenBank/DDBJ whole genome shotgun (WGS) entry which is preliminary data.</text>
</comment>
<protein>
    <submittedName>
        <fullName evidence="1">Uncharacterized protein</fullName>
    </submittedName>
</protein>
<accession>A0ACC2TDH3</accession>
<proteinExistence type="predicted"/>
<gene>
    <name evidence="1" type="ORF">DSO57_1026960</name>
</gene>
<evidence type="ECO:0000313" key="1">
    <source>
        <dbReference type="EMBL" id="KAJ9072501.1"/>
    </source>
</evidence>
<dbReference type="Proteomes" id="UP001165960">
    <property type="component" value="Unassembled WGS sequence"/>
</dbReference>